<dbReference type="InterPro" id="IPR037523">
    <property type="entry name" value="VOC_core"/>
</dbReference>
<dbReference type="CDD" id="cd06587">
    <property type="entry name" value="VOC"/>
    <property type="match status" value="1"/>
</dbReference>
<dbReference type="PANTHER" id="PTHR36503">
    <property type="entry name" value="BLR2520 PROTEIN"/>
    <property type="match status" value="1"/>
</dbReference>
<dbReference type="Proteomes" id="UP000199658">
    <property type="component" value="Unassembled WGS sequence"/>
</dbReference>
<evidence type="ECO:0000313" key="3">
    <source>
        <dbReference type="Proteomes" id="UP000199658"/>
    </source>
</evidence>
<dbReference type="EMBL" id="FOYO01000002">
    <property type="protein sequence ID" value="SFR64307.1"/>
    <property type="molecule type" value="Genomic_DNA"/>
</dbReference>
<accession>A0A1I6IC30</accession>
<organism evidence="2 3">
    <name type="scientific">Litoreibacter janthinus</name>
    <dbReference type="NCBI Taxonomy" id="670154"/>
    <lineage>
        <taxon>Bacteria</taxon>
        <taxon>Pseudomonadati</taxon>
        <taxon>Pseudomonadota</taxon>
        <taxon>Alphaproteobacteria</taxon>
        <taxon>Rhodobacterales</taxon>
        <taxon>Roseobacteraceae</taxon>
        <taxon>Litoreibacter</taxon>
    </lineage>
</organism>
<dbReference type="SUPFAM" id="SSF54593">
    <property type="entry name" value="Glyoxalase/Bleomycin resistance protein/Dihydroxybiphenyl dioxygenase"/>
    <property type="match status" value="1"/>
</dbReference>
<dbReference type="PROSITE" id="PS51819">
    <property type="entry name" value="VOC"/>
    <property type="match status" value="1"/>
</dbReference>
<dbReference type="Gene3D" id="3.10.180.10">
    <property type="entry name" value="2,3-Dihydroxybiphenyl 1,2-Dioxygenase, domain 1"/>
    <property type="match status" value="1"/>
</dbReference>
<gene>
    <name evidence="2" type="ORF">SAMN04488002_3668</name>
</gene>
<dbReference type="InterPro" id="IPR029068">
    <property type="entry name" value="Glyas_Bleomycin-R_OHBP_Dase"/>
</dbReference>
<dbReference type="InterPro" id="IPR004360">
    <property type="entry name" value="Glyas_Fos-R_dOase_dom"/>
</dbReference>
<dbReference type="PANTHER" id="PTHR36503:SF1">
    <property type="entry name" value="BLR2520 PROTEIN"/>
    <property type="match status" value="1"/>
</dbReference>
<reference evidence="3" key="1">
    <citation type="submission" date="2016-10" db="EMBL/GenBank/DDBJ databases">
        <authorList>
            <person name="Varghese N."/>
            <person name="Submissions S."/>
        </authorList>
    </citation>
    <scope>NUCLEOTIDE SEQUENCE [LARGE SCALE GENOMIC DNA]</scope>
    <source>
        <strain evidence="3">DSM 26921</strain>
    </source>
</reference>
<feature type="domain" description="VOC" evidence="1">
    <location>
        <begin position="1"/>
        <end position="117"/>
    </location>
</feature>
<dbReference type="Pfam" id="PF00903">
    <property type="entry name" value="Glyoxalase"/>
    <property type="match status" value="1"/>
</dbReference>
<evidence type="ECO:0000313" key="2">
    <source>
        <dbReference type="EMBL" id="SFR64307.1"/>
    </source>
</evidence>
<sequence length="123" mass="13815">MYVSDVDASVRFYESLGLARLKVRPTAGFAILQSDGMQMYLHRAPDKFSGNLNGLEKEKFRGRGIIIHFSVANVDEWAKKFSTEGHEVSLGPVDQSHGHRELYFYDPDGYNVVVFSGIANSKK</sequence>
<keyword evidence="3" id="KW-1185">Reference proteome</keyword>
<evidence type="ECO:0000259" key="1">
    <source>
        <dbReference type="PROSITE" id="PS51819"/>
    </source>
</evidence>
<dbReference type="AlphaFoldDB" id="A0A1I6IC30"/>
<name>A0A1I6IC30_9RHOB</name>
<protein>
    <recommendedName>
        <fullName evidence="1">VOC domain-containing protein</fullName>
    </recommendedName>
</protein>
<proteinExistence type="predicted"/>